<sequence length="338" mass="39580">MDNKLEIGLLLRQQVPKDKERIIFDSLSNVDDVWIQLFYLLHKKLGLKHSEIWMWGGDPRTTKYKNNFVEKWYKEFPTKNINFDFIFSRGGFKQYTPVMQACSSAFRLYYGSIFKKRFNPEANGDTTKYNMILADSQTQYDELVKSGYNAFRFLKPACENIFKSINTKKEFDVLFIANATQKKFKGHEWFFRKMEGTGLKILWIGKTDTELISLCKSLDLDIKTTGWIPRKHIPPFACLTKVGVCCSEGDSCPRIIPEMLCMNIPIVVRRHSQLHLWNDYFDDPSSMLVDGDNFIEGLRKQIGRYKGLHPKKFYFNNFSLELVSNSLAREIKRFLPIC</sequence>
<dbReference type="AlphaFoldDB" id="A0A6M3IZH9"/>
<protein>
    <recommendedName>
        <fullName evidence="2">Glycosyltransferase</fullName>
    </recommendedName>
</protein>
<evidence type="ECO:0000313" key="1">
    <source>
        <dbReference type="EMBL" id="QJA63059.1"/>
    </source>
</evidence>
<accession>A0A6M3IZH9</accession>
<reference evidence="1" key="1">
    <citation type="submission" date="2020-03" db="EMBL/GenBank/DDBJ databases">
        <title>The deep terrestrial virosphere.</title>
        <authorList>
            <person name="Holmfeldt K."/>
            <person name="Nilsson E."/>
            <person name="Simone D."/>
            <person name="Lopez-Fernandez M."/>
            <person name="Wu X."/>
            <person name="de Brujin I."/>
            <person name="Lundin D."/>
            <person name="Andersson A."/>
            <person name="Bertilsson S."/>
            <person name="Dopson M."/>
        </authorList>
    </citation>
    <scope>NUCLEOTIDE SEQUENCE</scope>
    <source>
        <strain evidence="1">MM415B00659</strain>
    </source>
</reference>
<dbReference type="EMBL" id="MT141489">
    <property type="protein sequence ID" value="QJA63059.1"/>
    <property type="molecule type" value="Genomic_DNA"/>
</dbReference>
<dbReference type="SUPFAM" id="SSF53756">
    <property type="entry name" value="UDP-Glycosyltransferase/glycogen phosphorylase"/>
    <property type="match status" value="1"/>
</dbReference>
<evidence type="ECO:0008006" key="2">
    <source>
        <dbReference type="Google" id="ProtNLM"/>
    </source>
</evidence>
<name>A0A6M3IZH9_9ZZZZ</name>
<gene>
    <name evidence="1" type="ORF">MM415B00659_0013</name>
</gene>
<proteinExistence type="predicted"/>
<dbReference type="Gene3D" id="3.40.50.2000">
    <property type="entry name" value="Glycogen Phosphorylase B"/>
    <property type="match status" value="1"/>
</dbReference>
<organism evidence="1">
    <name type="scientific">viral metagenome</name>
    <dbReference type="NCBI Taxonomy" id="1070528"/>
    <lineage>
        <taxon>unclassified sequences</taxon>
        <taxon>metagenomes</taxon>
        <taxon>organismal metagenomes</taxon>
    </lineage>
</organism>